<dbReference type="SUPFAM" id="SSF51182">
    <property type="entry name" value="RmlC-like cupins"/>
    <property type="match status" value="1"/>
</dbReference>
<feature type="domain" description="(S)-ureidoglycine aminohydrolase cupin" evidence="2">
    <location>
        <begin position="43"/>
        <end position="112"/>
    </location>
</feature>
<feature type="region of interest" description="Disordered" evidence="1">
    <location>
        <begin position="1"/>
        <end position="22"/>
    </location>
</feature>
<dbReference type="PANTHER" id="PTHR40943:SF1">
    <property type="entry name" value="CYTOPLASMIC PROTEIN"/>
    <property type="match status" value="1"/>
</dbReference>
<dbReference type="CDD" id="cd02227">
    <property type="entry name" value="cupin_TM1112-like"/>
    <property type="match status" value="1"/>
</dbReference>
<evidence type="ECO:0000259" key="2">
    <source>
        <dbReference type="Pfam" id="PF05899"/>
    </source>
</evidence>
<dbReference type="InterPro" id="IPR008579">
    <property type="entry name" value="UGlyAH_Cupin_dom"/>
</dbReference>
<dbReference type="InterPro" id="IPR011051">
    <property type="entry name" value="RmlC_Cupin_sf"/>
</dbReference>
<dbReference type="Proteomes" id="UP001595556">
    <property type="component" value="Unassembled WGS sequence"/>
</dbReference>
<evidence type="ECO:0000313" key="3">
    <source>
        <dbReference type="EMBL" id="MFC3146135.1"/>
    </source>
</evidence>
<evidence type="ECO:0000256" key="1">
    <source>
        <dbReference type="SAM" id="MobiDB-lite"/>
    </source>
</evidence>
<dbReference type="RefSeq" id="WP_377300418.1">
    <property type="nucleotide sequence ID" value="NZ_CP180191.1"/>
</dbReference>
<evidence type="ECO:0000313" key="4">
    <source>
        <dbReference type="Proteomes" id="UP001595556"/>
    </source>
</evidence>
<dbReference type="Pfam" id="PF05899">
    <property type="entry name" value="Cupin_3"/>
    <property type="match status" value="1"/>
</dbReference>
<sequence length="118" mass="13000">MQSISFSDPAPGPTIDFPREDRRITGVPRRQTWLFHEDAASGGSFGVWTCEVGHWRIEFAPDKSELFHVLEGRCAIHDAQGGAKLYGPGDTCVIPPGFSGSFEVIEPIRKIFALAQRA</sequence>
<dbReference type="InterPro" id="IPR014710">
    <property type="entry name" value="RmlC-like_jellyroll"/>
</dbReference>
<gene>
    <name evidence="3" type="ORF">ACFOEN_00610</name>
</gene>
<protein>
    <submittedName>
        <fullName evidence="3">Cupin domain-containing protein</fullName>
    </submittedName>
</protein>
<dbReference type="EMBL" id="JBHRTI010000002">
    <property type="protein sequence ID" value="MFC3146135.1"/>
    <property type="molecule type" value="Genomic_DNA"/>
</dbReference>
<dbReference type="PANTHER" id="PTHR40943">
    <property type="entry name" value="CYTOPLASMIC PROTEIN-RELATED"/>
    <property type="match status" value="1"/>
</dbReference>
<keyword evidence="4" id="KW-1185">Reference proteome</keyword>
<comment type="caution">
    <text evidence="3">The sequence shown here is derived from an EMBL/GenBank/DDBJ whole genome shotgun (WGS) entry which is preliminary data.</text>
</comment>
<proteinExistence type="predicted"/>
<organism evidence="3 4">
    <name type="scientific">Piscinibacterium candidicorallinum</name>
    <dbReference type="NCBI Taxonomy" id="1793872"/>
    <lineage>
        <taxon>Bacteria</taxon>
        <taxon>Pseudomonadati</taxon>
        <taxon>Pseudomonadota</taxon>
        <taxon>Betaproteobacteria</taxon>
        <taxon>Burkholderiales</taxon>
        <taxon>Piscinibacterium</taxon>
    </lineage>
</organism>
<dbReference type="Gene3D" id="2.60.120.10">
    <property type="entry name" value="Jelly Rolls"/>
    <property type="match status" value="1"/>
</dbReference>
<reference evidence="4" key="1">
    <citation type="journal article" date="2019" name="Int. J. Syst. Evol. Microbiol.">
        <title>The Global Catalogue of Microorganisms (GCM) 10K type strain sequencing project: providing services to taxonomists for standard genome sequencing and annotation.</title>
        <authorList>
            <consortium name="The Broad Institute Genomics Platform"/>
            <consortium name="The Broad Institute Genome Sequencing Center for Infectious Disease"/>
            <person name="Wu L."/>
            <person name="Ma J."/>
        </authorList>
    </citation>
    <scope>NUCLEOTIDE SEQUENCE [LARGE SCALE GENOMIC DNA]</scope>
    <source>
        <strain evidence="4">KCTC 52168</strain>
    </source>
</reference>
<accession>A0ABV7H1M8</accession>
<name>A0ABV7H1M8_9BURK</name>